<reference evidence="8 9" key="1">
    <citation type="submission" date="2016-11" db="EMBL/GenBank/DDBJ databases">
        <title>The macronuclear genome of Stentor coeruleus: a giant cell with tiny introns.</title>
        <authorList>
            <person name="Slabodnick M."/>
            <person name="Ruby J.G."/>
            <person name="Reiff S.B."/>
            <person name="Swart E.C."/>
            <person name="Gosai S."/>
            <person name="Prabakaran S."/>
            <person name="Witkowska E."/>
            <person name="Larue G.E."/>
            <person name="Fisher S."/>
            <person name="Freeman R.M."/>
            <person name="Gunawardena J."/>
            <person name="Chu W."/>
            <person name="Stover N.A."/>
            <person name="Gregory B.D."/>
            <person name="Nowacki M."/>
            <person name="Derisi J."/>
            <person name="Roy S.W."/>
            <person name="Marshall W.F."/>
            <person name="Sood P."/>
        </authorList>
    </citation>
    <scope>NUCLEOTIDE SEQUENCE [LARGE SCALE GENOMIC DNA]</scope>
    <source>
        <strain evidence="8">WM001</strain>
    </source>
</reference>
<dbReference type="Gene3D" id="3.20.170.30">
    <property type="match status" value="1"/>
</dbReference>
<evidence type="ECO:0000259" key="7">
    <source>
        <dbReference type="SMART" id="SM00479"/>
    </source>
</evidence>
<evidence type="ECO:0000256" key="2">
    <source>
        <dbReference type="ARBA" id="ARBA00009836"/>
    </source>
</evidence>
<dbReference type="Gene3D" id="1.10.10.970">
    <property type="entry name" value="RNA 2'-phosphotransferase, Tpt1/KptA family, N-terminal domain"/>
    <property type="match status" value="1"/>
</dbReference>
<evidence type="ECO:0000256" key="5">
    <source>
        <dbReference type="ARBA" id="ARBA00023027"/>
    </source>
</evidence>
<dbReference type="CDD" id="cd06133">
    <property type="entry name" value="ERI-1_3'hExo_like"/>
    <property type="match status" value="1"/>
</dbReference>
<dbReference type="GO" id="GO:0000175">
    <property type="term" value="F:3'-5'-RNA exonuclease activity"/>
    <property type="evidence" value="ECO:0007669"/>
    <property type="project" value="InterPro"/>
</dbReference>
<gene>
    <name evidence="8" type="ORF">SteCoe_23725</name>
</gene>
<evidence type="ECO:0000256" key="3">
    <source>
        <dbReference type="ARBA" id="ARBA00012007"/>
    </source>
</evidence>
<dbReference type="AlphaFoldDB" id="A0A1R2BJD2"/>
<evidence type="ECO:0000256" key="1">
    <source>
        <dbReference type="ARBA" id="ARBA00003343"/>
    </source>
</evidence>
<keyword evidence="9" id="KW-1185">Reference proteome</keyword>
<dbReference type="SUPFAM" id="SSF53098">
    <property type="entry name" value="Ribonuclease H-like"/>
    <property type="match status" value="1"/>
</dbReference>
<comment type="function">
    <text evidence="1">Catalyzes the last step of tRNA splicing, the transfer of the splice junction 2'-phosphate from ligated tRNA to NAD to produce ADP-ribose 1''-2'' cyclic phosphate.</text>
</comment>
<evidence type="ECO:0000256" key="4">
    <source>
        <dbReference type="ARBA" id="ARBA00022679"/>
    </source>
</evidence>
<dbReference type="GO" id="GO:0003676">
    <property type="term" value="F:nucleic acid binding"/>
    <property type="evidence" value="ECO:0007669"/>
    <property type="project" value="InterPro"/>
</dbReference>
<evidence type="ECO:0000256" key="6">
    <source>
        <dbReference type="ARBA" id="ARBA00047949"/>
    </source>
</evidence>
<accession>A0A1R2BJD2</accession>
<sequence>MKKRQPQINYIKVSKKLSWALRHGIGELGLSINAAGYVNLQELLSKREFSSVTPEIITTLVANDEKTRFSLLQENGITFIRANQGHTISQVKDEELLTPILNPNDYPIVVHGTNKASWKSIKTRGLYKMQRNHIHFARGLPGDNQVISGARVNCEVFIFIDLPLAISEGMKFYVSENQVILSSGFGGFISPKYFSKVIINKISVPIDYKPIDFDYFLILDFEANCIENGTLPCQEIIEFPVKVLNAQTFNVEYIFHSYIQPDIVPNITDFCTNLTGITQDMVNGQYKLPEVLQNFHNFLVTNNIIQTRWIFVTCGDWDLKTCLRNEAQYKKLPINNYFNAWINIKFLIPKFKGGMMELLSLFSIPHSGKHHSGIDDVTNITECLKYLLHNKVGICFEDIRMNTAQMALDNVPFRHNKVF</sequence>
<organism evidence="8 9">
    <name type="scientific">Stentor coeruleus</name>
    <dbReference type="NCBI Taxonomy" id="5963"/>
    <lineage>
        <taxon>Eukaryota</taxon>
        <taxon>Sar</taxon>
        <taxon>Alveolata</taxon>
        <taxon>Ciliophora</taxon>
        <taxon>Postciliodesmatophora</taxon>
        <taxon>Heterotrichea</taxon>
        <taxon>Heterotrichida</taxon>
        <taxon>Stentoridae</taxon>
        <taxon>Stentor</taxon>
    </lineage>
</organism>
<dbReference type="InterPro" id="IPR012337">
    <property type="entry name" value="RNaseH-like_sf"/>
</dbReference>
<comment type="similarity">
    <text evidence="2">Belongs to the KptA/TPT1 family.</text>
</comment>
<dbReference type="InterPro" id="IPR042080">
    <property type="entry name" value="RNA_2'-PTrans_N"/>
</dbReference>
<name>A0A1R2BJD2_9CILI</name>
<comment type="catalytic activity">
    <reaction evidence="6">
        <text>2'-phospho-[ligated tRNA] + NAD(+) = mature tRNA + ADP-alpha-D-ribose 1'',2''-cyclic phosphate + nicotinamide</text>
        <dbReference type="Rhea" id="RHEA:23324"/>
        <dbReference type="Rhea" id="RHEA-COMP:11106"/>
        <dbReference type="Rhea" id="RHEA-COMP:11107"/>
        <dbReference type="ChEBI" id="CHEBI:17154"/>
        <dbReference type="ChEBI" id="CHEBI:57540"/>
        <dbReference type="ChEBI" id="CHEBI:76596"/>
        <dbReference type="ChEBI" id="CHEBI:82883"/>
        <dbReference type="ChEBI" id="CHEBI:85027"/>
        <dbReference type="EC" id="2.7.1.160"/>
    </reaction>
</comment>
<dbReference type="InterPro" id="IPR036397">
    <property type="entry name" value="RNaseH_sf"/>
</dbReference>
<dbReference type="EMBL" id="MPUH01000609">
    <property type="protein sequence ID" value="OMJ76834.1"/>
    <property type="molecule type" value="Genomic_DNA"/>
</dbReference>
<dbReference type="Gene3D" id="3.30.420.10">
    <property type="entry name" value="Ribonuclease H-like superfamily/Ribonuclease H"/>
    <property type="match status" value="1"/>
</dbReference>
<dbReference type="Proteomes" id="UP000187209">
    <property type="component" value="Unassembled WGS sequence"/>
</dbReference>
<dbReference type="Pfam" id="PF01885">
    <property type="entry name" value="PTS_2-RNA"/>
    <property type="match status" value="1"/>
</dbReference>
<evidence type="ECO:0000313" key="9">
    <source>
        <dbReference type="Proteomes" id="UP000187209"/>
    </source>
</evidence>
<dbReference type="InterPro" id="IPR042081">
    <property type="entry name" value="RNA_2'-PTrans_C"/>
</dbReference>
<feature type="domain" description="Exonuclease" evidence="7">
    <location>
        <begin position="215"/>
        <end position="393"/>
    </location>
</feature>
<protein>
    <recommendedName>
        <fullName evidence="3">2'-phosphotransferase</fullName>
        <ecNumber evidence="3">2.7.1.160</ecNumber>
    </recommendedName>
</protein>
<keyword evidence="4" id="KW-0808">Transferase</keyword>
<comment type="caution">
    <text evidence="8">The sequence shown here is derived from an EMBL/GenBank/DDBJ whole genome shotgun (WGS) entry which is preliminary data.</text>
</comment>
<dbReference type="PANTHER" id="PTHR12684:SF2">
    <property type="entry name" value="TRNA 2'-PHOSPHOTRANSFERASE 1"/>
    <property type="match status" value="1"/>
</dbReference>
<dbReference type="SUPFAM" id="SSF56399">
    <property type="entry name" value="ADP-ribosylation"/>
    <property type="match status" value="1"/>
</dbReference>
<dbReference type="GO" id="GO:0000215">
    <property type="term" value="F:tRNA 2'-phosphotransferase activity"/>
    <property type="evidence" value="ECO:0007669"/>
    <property type="project" value="UniProtKB-EC"/>
</dbReference>
<dbReference type="Pfam" id="PF00929">
    <property type="entry name" value="RNase_T"/>
    <property type="match status" value="1"/>
</dbReference>
<dbReference type="InterPro" id="IPR013520">
    <property type="entry name" value="Ribonucl_H"/>
</dbReference>
<dbReference type="OrthoDB" id="419694at2759"/>
<dbReference type="InterPro" id="IPR047201">
    <property type="entry name" value="ERI-1_3'hExo-like"/>
</dbReference>
<evidence type="ECO:0000313" key="8">
    <source>
        <dbReference type="EMBL" id="OMJ76834.1"/>
    </source>
</evidence>
<dbReference type="SMART" id="SM00479">
    <property type="entry name" value="EXOIII"/>
    <property type="match status" value="1"/>
</dbReference>
<keyword evidence="5" id="KW-0520">NAD</keyword>
<dbReference type="EC" id="2.7.1.160" evidence="3"/>
<dbReference type="PANTHER" id="PTHR12684">
    <property type="entry name" value="PUTATIVE PHOSPHOTRANSFERASE"/>
    <property type="match status" value="1"/>
</dbReference>
<dbReference type="InterPro" id="IPR002745">
    <property type="entry name" value="Ptrans_KptA/Tpt1"/>
</dbReference>
<dbReference type="GO" id="GO:0006388">
    <property type="term" value="P:tRNA splicing, via endonucleolytic cleavage and ligation"/>
    <property type="evidence" value="ECO:0007669"/>
    <property type="project" value="TreeGrafter"/>
</dbReference>
<proteinExistence type="inferred from homology"/>